<protein>
    <submittedName>
        <fullName evidence="5">Acyltransferase family protein</fullName>
    </submittedName>
</protein>
<feature type="transmembrane region" description="Helical" evidence="2">
    <location>
        <begin position="162"/>
        <end position="179"/>
    </location>
</feature>
<feature type="transmembrane region" description="Helical" evidence="2">
    <location>
        <begin position="191"/>
        <end position="210"/>
    </location>
</feature>
<feature type="transmembrane region" description="Helical" evidence="2">
    <location>
        <begin position="27"/>
        <end position="43"/>
    </location>
</feature>
<dbReference type="PANTHER" id="PTHR23028:SF53">
    <property type="entry name" value="ACYL_TRANSF_3 DOMAIN-CONTAINING PROTEIN"/>
    <property type="match status" value="1"/>
</dbReference>
<feature type="transmembrane region" description="Helical" evidence="2">
    <location>
        <begin position="268"/>
        <end position="286"/>
    </location>
</feature>
<evidence type="ECO:0000313" key="5">
    <source>
        <dbReference type="EMBL" id="GAA1710139.1"/>
    </source>
</evidence>
<feature type="region of interest" description="Disordered" evidence="1">
    <location>
        <begin position="1"/>
        <end position="21"/>
    </location>
</feature>
<dbReference type="EMBL" id="BAAAPM010000002">
    <property type="protein sequence ID" value="GAA1710139.1"/>
    <property type="molecule type" value="Genomic_DNA"/>
</dbReference>
<proteinExistence type="predicted"/>
<keyword evidence="2" id="KW-1133">Transmembrane helix</keyword>
<evidence type="ECO:0000256" key="1">
    <source>
        <dbReference type="SAM" id="MobiDB-lite"/>
    </source>
</evidence>
<organism evidence="5 6">
    <name type="scientific">Isoptericola hypogeus</name>
    <dbReference type="NCBI Taxonomy" id="300179"/>
    <lineage>
        <taxon>Bacteria</taxon>
        <taxon>Bacillati</taxon>
        <taxon>Actinomycetota</taxon>
        <taxon>Actinomycetes</taxon>
        <taxon>Micrococcales</taxon>
        <taxon>Promicromonosporaceae</taxon>
        <taxon>Isoptericola</taxon>
    </lineage>
</organism>
<keyword evidence="2" id="KW-0812">Transmembrane</keyword>
<dbReference type="Proteomes" id="UP001501138">
    <property type="component" value="Unassembled WGS sequence"/>
</dbReference>
<feature type="transmembrane region" description="Helical" evidence="2">
    <location>
        <begin position="222"/>
        <end position="240"/>
    </location>
</feature>
<dbReference type="InterPro" id="IPR002656">
    <property type="entry name" value="Acyl_transf_3_dom"/>
</dbReference>
<evidence type="ECO:0000313" key="6">
    <source>
        <dbReference type="Proteomes" id="UP001501138"/>
    </source>
</evidence>
<dbReference type="RefSeq" id="WP_344244958.1">
    <property type="nucleotide sequence ID" value="NZ_BAAAPM010000002.1"/>
</dbReference>
<gene>
    <name evidence="5" type="ORF">GCM10009809_03110</name>
</gene>
<feature type="domain" description="Acyltransferase 3" evidence="3">
    <location>
        <begin position="25"/>
        <end position="350"/>
    </location>
</feature>
<dbReference type="Pfam" id="PF19040">
    <property type="entry name" value="SGNH"/>
    <property type="match status" value="1"/>
</dbReference>
<comment type="caution">
    <text evidence="5">The sequence shown here is derived from an EMBL/GenBank/DDBJ whole genome shotgun (WGS) entry which is preliminary data.</text>
</comment>
<dbReference type="PANTHER" id="PTHR23028">
    <property type="entry name" value="ACETYLTRANSFERASE"/>
    <property type="match status" value="1"/>
</dbReference>
<evidence type="ECO:0000256" key="2">
    <source>
        <dbReference type="SAM" id="Phobius"/>
    </source>
</evidence>
<dbReference type="Pfam" id="PF01757">
    <property type="entry name" value="Acyl_transf_3"/>
    <property type="match status" value="1"/>
</dbReference>
<feature type="transmembrane region" description="Helical" evidence="2">
    <location>
        <begin position="368"/>
        <end position="392"/>
    </location>
</feature>
<keyword evidence="5" id="KW-0012">Acyltransferase</keyword>
<dbReference type="InterPro" id="IPR050879">
    <property type="entry name" value="Acyltransferase_3"/>
</dbReference>
<sequence length="690" mass="73307">MLETAQLAERGAERTAPRGGGTRKDIQALRAIAVGVVVAYHLWPGRLPGGFVGVDVFFVISGFLITSHLLRRPPRRGRDLADFWARRVRRLLPASFLVLLATVAATFLVAPSTLWADTLREVGAAALYVENWSLASSSVDYLGAEAAASPVQHYWSLSVEEQFYLLWPLVLVVVAWFAARRRGDLMRRATAAIAVIVAVSFAWSVVATALRPASAYFITPTRIWELGVGALLATLTIHVAARWRTPLAWAGIAMILVAAVTYDGSVPFPGYTAALPVVGCALVIAANSDRTRWSPRTIGDAAPVQWLGDVSYSVYLWHWPLIVLAPFALGHNPGLLERAGVLVAALVLAGLTKPLVEDRFRRGRGGSGRAIALALAASAVIGVAALGGSYALQARAEANIEQAAQAAQGPCVGAAAMEPGAGCDVAGDGDLILEPAEAADDKPSAYEDGCWESPPFNGTDTCHYGDEDSGTRVALIGNSHAGNLLPPLQDLAEKNDWSLTTIVASQCPTSDVRWQFETEQDSEGCEAWGQRVLEEVRSNGYDLVVTSQLTPFTAAGVAPEDNDAAVADGYTRYLEDLAATGTPTLVVRDMPYPKHTIPSVSDCLAAAGSPAECDGERSAWLQPDPLYDAAEALDDPAVRTLDLSGYTCTGSTCPAVIGDVVVYFDASHLTATFSRTLAPYLEPAVVSSLR</sequence>
<feature type="domain" description="SGNH" evidence="4">
    <location>
        <begin position="457"/>
        <end position="683"/>
    </location>
</feature>
<accession>A0ABN2IR68</accession>
<evidence type="ECO:0000259" key="3">
    <source>
        <dbReference type="Pfam" id="PF01757"/>
    </source>
</evidence>
<reference evidence="5 6" key="1">
    <citation type="journal article" date="2019" name="Int. J. Syst. Evol. Microbiol.">
        <title>The Global Catalogue of Microorganisms (GCM) 10K type strain sequencing project: providing services to taxonomists for standard genome sequencing and annotation.</title>
        <authorList>
            <consortium name="The Broad Institute Genomics Platform"/>
            <consortium name="The Broad Institute Genome Sequencing Center for Infectious Disease"/>
            <person name="Wu L."/>
            <person name="Ma J."/>
        </authorList>
    </citation>
    <scope>NUCLEOTIDE SEQUENCE [LARGE SCALE GENOMIC DNA]</scope>
    <source>
        <strain evidence="5 6">JCM 15589</strain>
    </source>
</reference>
<evidence type="ECO:0000259" key="4">
    <source>
        <dbReference type="Pfam" id="PF19040"/>
    </source>
</evidence>
<keyword evidence="6" id="KW-1185">Reference proteome</keyword>
<feature type="compositionally biased region" description="Basic and acidic residues" evidence="1">
    <location>
        <begin position="10"/>
        <end position="21"/>
    </location>
</feature>
<name>A0ABN2IR68_9MICO</name>
<feature type="transmembrane region" description="Helical" evidence="2">
    <location>
        <begin position="247"/>
        <end position="262"/>
    </location>
</feature>
<feature type="transmembrane region" description="Helical" evidence="2">
    <location>
        <begin position="49"/>
        <end position="70"/>
    </location>
</feature>
<dbReference type="InterPro" id="IPR043968">
    <property type="entry name" value="SGNH"/>
</dbReference>
<keyword evidence="5" id="KW-0808">Transferase</keyword>
<feature type="transmembrane region" description="Helical" evidence="2">
    <location>
        <begin position="91"/>
        <end position="110"/>
    </location>
</feature>
<keyword evidence="2" id="KW-0472">Membrane</keyword>
<dbReference type="GO" id="GO:0016746">
    <property type="term" value="F:acyltransferase activity"/>
    <property type="evidence" value="ECO:0007669"/>
    <property type="project" value="UniProtKB-KW"/>
</dbReference>